<dbReference type="GO" id="GO:0003677">
    <property type="term" value="F:DNA binding"/>
    <property type="evidence" value="ECO:0007669"/>
    <property type="project" value="UniProtKB-KW"/>
</dbReference>
<dbReference type="FunFam" id="1.10.10.10:FF:000001">
    <property type="entry name" value="LysR family transcriptional regulator"/>
    <property type="match status" value="1"/>
</dbReference>
<gene>
    <name evidence="6" type="ORF">IAA08_02710</name>
</gene>
<evidence type="ECO:0000256" key="4">
    <source>
        <dbReference type="ARBA" id="ARBA00023163"/>
    </source>
</evidence>
<dbReference type="PANTHER" id="PTHR30346">
    <property type="entry name" value="TRANSCRIPTIONAL DUAL REGULATOR HCAR-RELATED"/>
    <property type="match status" value="1"/>
</dbReference>
<dbReference type="Pfam" id="PF03466">
    <property type="entry name" value="LysR_substrate"/>
    <property type="match status" value="1"/>
</dbReference>
<dbReference type="InterPro" id="IPR036388">
    <property type="entry name" value="WH-like_DNA-bd_sf"/>
</dbReference>
<dbReference type="Gene3D" id="1.10.10.10">
    <property type="entry name" value="Winged helix-like DNA-binding domain superfamily/Winged helix DNA-binding domain"/>
    <property type="match status" value="1"/>
</dbReference>
<dbReference type="SUPFAM" id="SSF46785">
    <property type="entry name" value="Winged helix' DNA-binding domain"/>
    <property type="match status" value="1"/>
</dbReference>
<evidence type="ECO:0000259" key="5">
    <source>
        <dbReference type="PROSITE" id="PS50931"/>
    </source>
</evidence>
<comment type="similarity">
    <text evidence="1">Belongs to the LysR transcriptional regulatory family.</text>
</comment>
<organism evidence="6 7">
    <name type="scientific">Candidatus Eubacterium avistercoris</name>
    <dbReference type="NCBI Taxonomy" id="2838567"/>
    <lineage>
        <taxon>Bacteria</taxon>
        <taxon>Bacillati</taxon>
        <taxon>Bacillota</taxon>
        <taxon>Clostridia</taxon>
        <taxon>Eubacteriales</taxon>
        <taxon>Eubacteriaceae</taxon>
        <taxon>Eubacterium</taxon>
    </lineage>
</organism>
<dbReference type="CDD" id="cd05466">
    <property type="entry name" value="PBP2_LTTR_substrate"/>
    <property type="match status" value="1"/>
</dbReference>
<name>A0A9D2D1R0_9FIRM</name>
<dbReference type="Gene3D" id="3.40.190.10">
    <property type="entry name" value="Periplasmic binding protein-like II"/>
    <property type="match status" value="2"/>
</dbReference>
<sequence length="302" mass="34456">MTISQIQYFLETAECKNISKAAKRLYITQPNLGRQLTAMEKELNMQLLIRSNKGIRLTPAGEMIRKYFAQIMSLYKEGTEKAMYASRGFSGTLTLGILDGLNVQEILPKTIQYFEETYPQIELQILRLSFLPLIEGLYNRSLDGAISLDVTFWRQKDLELYNWKPYHPAFAVPVSHPLASKESLDFRDFKNISLVIVDRDECAAGVQNLIKLCQDQGGFYPKLHFTTTMQDALFWVESGSKCALLNMEMQIVASPAVKMYPFVPPNETNIQLAVYRENSNITRKLLVDFLADELLGPVQPLH</sequence>
<dbReference type="PROSITE" id="PS50931">
    <property type="entry name" value="HTH_LYSR"/>
    <property type="match status" value="1"/>
</dbReference>
<protein>
    <submittedName>
        <fullName evidence="6">LysR family transcriptional regulator</fullName>
    </submittedName>
</protein>
<reference evidence="6" key="1">
    <citation type="journal article" date="2021" name="PeerJ">
        <title>Extensive microbial diversity within the chicken gut microbiome revealed by metagenomics and culture.</title>
        <authorList>
            <person name="Gilroy R."/>
            <person name="Ravi A."/>
            <person name="Getino M."/>
            <person name="Pursley I."/>
            <person name="Horton D.L."/>
            <person name="Alikhan N.F."/>
            <person name="Baker D."/>
            <person name="Gharbi K."/>
            <person name="Hall N."/>
            <person name="Watson M."/>
            <person name="Adriaenssens E.M."/>
            <person name="Foster-Nyarko E."/>
            <person name="Jarju S."/>
            <person name="Secka A."/>
            <person name="Antonio M."/>
            <person name="Oren A."/>
            <person name="Chaudhuri R.R."/>
            <person name="La Ragione R."/>
            <person name="Hildebrand F."/>
            <person name="Pallen M.J."/>
        </authorList>
    </citation>
    <scope>NUCLEOTIDE SEQUENCE</scope>
    <source>
        <strain evidence="6">CHK192-9172</strain>
    </source>
</reference>
<keyword evidence="4" id="KW-0804">Transcription</keyword>
<reference evidence="6" key="2">
    <citation type="submission" date="2021-04" db="EMBL/GenBank/DDBJ databases">
        <authorList>
            <person name="Gilroy R."/>
        </authorList>
    </citation>
    <scope>NUCLEOTIDE SEQUENCE</scope>
    <source>
        <strain evidence="6">CHK192-9172</strain>
    </source>
</reference>
<dbReference type="InterPro" id="IPR005119">
    <property type="entry name" value="LysR_subst-bd"/>
</dbReference>
<proteinExistence type="inferred from homology"/>
<dbReference type="PRINTS" id="PR00039">
    <property type="entry name" value="HTHLYSR"/>
</dbReference>
<comment type="caution">
    <text evidence="6">The sequence shown here is derived from an EMBL/GenBank/DDBJ whole genome shotgun (WGS) entry which is preliminary data.</text>
</comment>
<dbReference type="PANTHER" id="PTHR30346:SF0">
    <property type="entry name" value="HCA OPERON TRANSCRIPTIONAL ACTIVATOR HCAR"/>
    <property type="match status" value="1"/>
</dbReference>
<feature type="domain" description="HTH lysR-type" evidence="5">
    <location>
        <begin position="1"/>
        <end position="58"/>
    </location>
</feature>
<evidence type="ECO:0000313" key="6">
    <source>
        <dbReference type="EMBL" id="HIZ06831.1"/>
    </source>
</evidence>
<dbReference type="GO" id="GO:0003700">
    <property type="term" value="F:DNA-binding transcription factor activity"/>
    <property type="evidence" value="ECO:0007669"/>
    <property type="project" value="InterPro"/>
</dbReference>
<keyword evidence="2" id="KW-0805">Transcription regulation</keyword>
<dbReference type="SUPFAM" id="SSF53850">
    <property type="entry name" value="Periplasmic binding protein-like II"/>
    <property type="match status" value="1"/>
</dbReference>
<dbReference type="EMBL" id="DXCH01000073">
    <property type="protein sequence ID" value="HIZ06831.1"/>
    <property type="molecule type" value="Genomic_DNA"/>
</dbReference>
<keyword evidence="3" id="KW-0238">DNA-binding</keyword>
<dbReference type="GO" id="GO:0032993">
    <property type="term" value="C:protein-DNA complex"/>
    <property type="evidence" value="ECO:0007669"/>
    <property type="project" value="TreeGrafter"/>
</dbReference>
<dbReference type="Proteomes" id="UP000824024">
    <property type="component" value="Unassembled WGS sequence"/>
</dbReference>
<accession>A0A9D2D1R0</accession>
<dbReference type="Pfam" id="PF00126">
    <property type="entry name" value="HTH_1"/>
    <property type="match status" value="1"/>
</dbReference>
<evidence type="ECO:0000256" key="2">
    <source>
        <dbReference type="ARBA" id="ARBA00023015"/>
    </source>
</evidence>
<evidence type="ECO:0000256" key="3">
    <source>
        <dbReference type="ARBA" id="ARBA00023125"/>
    </source>
</evidence>
<dbReference type="AlphaFoldDB" id="A0A9D2D1R0"/>
<dbReference type="InterPro" id="IPR036390">
    <property type="entry name" value="WH_DNA-bd_sf"/>
</dbReference>
<dbReference type="InterPro" id="IPR000847">
    <property type="entry name" value="LysR_HTH_N"/>
</dbReference>
<evidence type="ECO:0000256" key="1">
    <source>
        <dbReference type="ARBA" id="ARBA00009437"/>
    </source>
</evidence>
<evidence type="ECO:0000313" key="7">
    <source>
        <dbReference type="Proteomes" id="UP000824024"/>
    </source>
</evidence>